<comment type="caution">
    <text evidence="2">The sequence shown here is derived from an EMBL/GenBank/DDBJ whole genome shotgun (WGS) entry which is preliminary data.</text>
</comment>
<organism evidence="2 3">
    <name type="scientific">Durusdinium trenchii</name>
    <dbReference type="NCBI Taxonomy" id="1381693"/>
    <lineage>
        <taxon>Eukaryota</taxon>
        <taxon>Sar</taxon>
        <taxon>Alveolata</taxon>
        <taxon>Dinophyceae</taxon>
        <taxon>Suessiales</taxon>
        <taxon>Symbiodiniaceae</taxon>
        <taxon>Durusdinium</taxon>
    </lineage>
</organism>
<gene>
    <name evidence="2" type="ORF">CCMP2556_LOCUS2935</name>
</gene>
<keyword evidence="3" id="KW-1185">Reference proteome</keyword>
<proteinExistence type="predicted"/>
<accession>A0ABP0HR16</accession>
<evidence type="ECO:0000313" key="3">
    <source>
        <dbReference type="Proteomes" id="UP001642484"/>
    </source>
</evidence>
<feature type="compositionally biased region" description="Acidic residues" evidence="1">
    <location>
        <begin position="165"/>
        <end position="179"/>
    </location>
</feature>
<feature type="region of interest" description="Disordered" evidence="1">
    <location>
        <begin position="47"/>
        <end position="85"/>
    </location>
</feature>
<evidence type="ECO:0000256" key="1">
    <source>
        <dbReference type="SAM" id="MobiDB-lite"/>
    </source>
</evidence>
<reference evidence="2 3" key="1">
    <citation type="submission" date="2024-02" db="EMBL/GenBank/DDBJ databases">
        <authorList>
            <person name="Chen Y."/>
            <person name="Shah S."/>
            <person name="Dougan E. K."/>
            <person name="Thang M."/>
            <person name="Chan C."/>
        </authorList>
    </citation>
    <scope>NUCLEOTIDE SEQUENCE [LARGE SCALE GENOMIC DNA]</scope>
</reference>
<sequence length="324" mass="33837">MTMFASHEWLANGLAANSQGNYRRFTSFELEGSQVEQLENQLRAKDGVAKKPGSGGEGPTGSLAGAVGGEEGAQHAGDGRAGAGEKAQDDLLNNALGGSMAGSLALGAMKSMGGGLLQPKSGAAAGGSGTAAKASEEGTTQAELGAQLTGEGEDVPTVADVAQQEEMDQQEAEEGEGPPEGDIAEKMGKAPDVNVADLYKYYANRLARRARQAAILADNAVQEAWKQQQLARFWSRQALEDEAATMRLLPAPKGSAERDTWQLHVPPGWELPPSPLVSTRDPRTVTIYSGAISETLAGLAFLAPSHRPARAAPFLCPVRCHPSH</sequence>
<evidence type="ECO:0000313" key="2">
    <source>
        <dbReference type="EMBL" id="CAK8992650.1"/>
    </source>
</evidence>
<dbReference type="EMBL" id="CAXAMN010001114">
    <property type="protein sequence ID" value="CAK8992650.1"/>
    <property type="molecule type" value="Genomic_DNA"/>
</dbReference>
<feature type="region of interest" description="Disordered" evidence="1">
    <location>
        <begin position="120"/>
        <end position="153"/>
    </location>
</feature>
<dbReference type="Proteomes" id="UP001642484">
    <property type="component" value="Unassembled WGS sequence"/>
</dbReference>
<protein>
    <submittedName>
        <fullName evidence="2">Uncharacterized protein</fullName>
    </submittedName>
</protein>
<name>A0ABP0HR16_9DINO</name>
<feature type="region of interest" description="Disordered" evidence="1">
    <location>
        <begin position="165"/>
        <end position="186"/>
    </location>
</feature>